<comment type="caution">
    <text evidence="1">The sequence shown here is derived from an EMBL/GenBank/DDBJ whole genome shotgun (WGS) entry which is preliminary data.</text>
</comment>
<organism evidence="1 2">
    <name type="scientific">Trichomonascus ciferrii</name>
    <dbReference type="NCBI Taxonomy" id="44093"/>
    <lineage>
        <taxon>Eukaryota</taxon>
        <taxon>Fungi</taxon>
        <taxon>Dikarya</taxon>
        <taxon>Ascomycota</taxon>
        <taxon>Saccharomycotina</taxon>
        <taxon>Dipodascomycetes</taxon>
        <taxon>Dipodascales</taxon>
        <taxon>Trichomonascaceae</taxon>
        <taxon>Trichomonascus</taxon>
        <taxon>Trichomonascus ciferrii complex</taxon>
    </lineage>
</organism>
<keyword evidence="2" id="KW-1185">Reference proteome</keyword>
<proteinExistence type="predicted"/>
<accession>A0A642V1D8</accession>
<dbReference type="EMBL" id="SWFS01000329">
    <property type="protein sequence ID" value="KAA8909986.1"/>
    <property type="molecule type" value="Genomic_DNA"/>
</dbReference>
<sequence>MADILEIVHEVQIGTPSIIEYTVFQPQSVLNRVPERLFCLSGFQVESVVLMKRSEEDLTVNSYGFSPERLLAIVPEVDEDARASVLQRACEATESKIGNLGLTHQVLNEAPEGIQDIFHRAIGQWDALFSAIELLRPRRRVIEAYVQHLLRGLLPNVQVGTQTDNDYSSCYDAINPR</sequence>
<gene>
    <name evidence="1" type="ORF">TRICI_004289</name>
</gene>
<dbReference type="Proteomes" id="UP000761534">
    <property type="component" value="Unassembled WGS sequence"/>
</dbReference>
<evidence type="ECO:0000313" key="1">
    <source>
        <dbReference type="EMBL" id="KAA8909986.1"/>
    </source>
</evidence>
<dbReference type="VEuPathDB" id="FungiDB:TRICI_004289"/>
<protein>
    <submittedName>
        <fullName evidence="1">Uncharacterized protein</fullName>
    </submittedName>
</protein>
<evidence type="ECO:0000313" key="2">
    <source>
        <dbReference type="Proteomes" id="UP000761534"/>
    </source>
</evidence>
<reference evidence="1" key="1">
    <citation type="journal article" date="2019" name="G3 (Bethesda)">
        <title>Genome Assemblies of Two Rare Opportunistic Yeast Pathogens: Diutina rugosa (syn. Candida rugosa) and Trichomonascus ciferrii (syn. Candida ciferrii).</title>
        <authorList>
            <person name="Mixao V."/>
            <person name="Saus E."/>
            <person name="Hansen A.P."/>
            <person name="Lass-Florl C."/>
            <person name="Gabaldon T."/>
        </authorList>
    </citation>
    <scope>NUCLEOTIDE SEQUENCE</scope>
    <source>
        <strain evidence="1">CBS 4856</strain>
    </source>
</reference>
<name>A0A642V1D8_9ASCO</name>
<dbReference type="AlphaFoldDB" id="A0A642V1D8"/>